<accession>A0A9D4BWN9</accession>
<protein>
    <submittedName>
        <fullName evidence="2">Uncharacterized protein</fullName>
    </submittedName>
</protein>
<name>A0A9D4BWN9_DREPO</name>
<evidence type="ECO:0000313" key="2">
    <source>
        <dbReference type="EMBL" id="KAH3709023.1"/>
    </source>
</evidence>
<keyword evidence="1" id="KW-0175">Coiled coil</keyword>
<dbReference type="EMBL" id="JAIWYP010000014">
    <property type="protein sequence ID" value="KAH3709023.1"/>
    <property type="molecule type" value="Genomic_DNA"/>
</dbReference>
<evidence type="ECO:0000313" key="3">
    <source>
        <dbReference type="Proteomes" id="UP000828390"/>
    </source>
</evidence>
<organism evidence="2 3">
    <name type="scientific">Dreissena polymorpha</name>
    <name type="common">Zebra mussel</name>
    <name type="synonym">Mytilus polymorpha</name>
    <dbReference type="NCBI Taxonomy" id="45954"/>
    <lineage>
        <taxon>Eukaryota</taxon>
        <taxon>Metazoa</taxon>
        <taxon>Spiralia</taxon>
        <taxon>Lophotrochozoa</taxon>
        <taxon>Mollusca</taxon>
        <taxon>Bivalvia</taxon>
        <taxon>Autobranchia</taxon>
        <taxon>Heteroconchia</taxon>
        <taxon>Euheterodonta</taxon>
        <taxon>Imparidentia</taxon>
        <taxon>Neoheterodontei</taxon>
        <taxon>Myida</taxon>
        <taxon>Dreissenoidea</taxon>
        <taxon>Dreissenidae</taxon>
        <taxon>Dreissena</taxon>
    </lineage>
</organism>
<keyword evidence="3" id="KW-1185">Reference proteome</keyword>
<sequence>MDLQEQQLELKRMKIEEMQKMRKVEEQKLEELKKIHTSVDALLSFVMLVSVK</sequence>
<reference evidence="2" key="2">
    <citation type="submission" date="2020-11" db="EMBL/GenBank/DDBJ databases">
        <authorList>
            <person name="McCartney M.A."/>
            <person name="Auch B."/>
            <person name="Kono T."/>
            <person name="Mallez S."/>
            <person name="Becker A."/>
            <person name="Gohl D.M."/>
            <person name="Silverstein K.A.T."/>
            <person name="Koren S."/>
            <person name="Bechman K.B."/>
            <person name="Herman A."/>
            <person name="Abrahante J.E."/>
            <person name="Garbe J."/>
        </authorList>
    </citation>
    <scope>NUCLEOTIDE SEQUENCE</scope>
    <source>
        <strain evidence="2">Duluth1</strain>
        <tissue evidence="2">Whole animal</tissue>
    </source>
</reference>
<feature type="coiled-coil region" evidence="1">
    <location>
        <begin position="1"/>
        <end position="35"/>
    </location>
</feature>
<gene>
    <name evidence="2" type="ORF">DPMN_068483</name>
</gene>
<dbReference type="AlphaFoldDB" id="A0A9D4BWN9"/>
<comment type="caution">
    <text evidence="2">The sequence shown here is derived from an EMBL/GenBank/DDBJ whole genome shotgun (WGS) entry which is preliminary data.</text>
</comment>
<proteinExistence type="predicted"/>
<reference evidence="2" key="1">
    <citation type="journal article" date="2019" name="bioRxiv">
        <title>The Genome of the Zebra Mussel, Dreissena polymorpha: A Resource for Invasive Species Research.</title>
        <authorList>
            <person name="McCartney M.A."/>
            <person name="Auch B."/>
            <person name="Kono T."/>
            <person name="Mallez S."/>
            <person name="Zhang Y."/>
            <person name="Obille A."/>
            <person name="Becker A."/>
            <person name="Abrahante J.E."/>
            <person name="Garbe J."/>
            <person name="Badalamenti J.P."/>
            <person name="Herman A."/>
            <person name="Mangelson H."/>
            <person name="Liachko I."/>
            <person name="Sullivan S."/>
            <person name="Sone E.D."/>
            <person name="Koren S."/>
            <person name="Silverstein K.A.T."/>
            <person name="Beckman K.B."/>
            <person name="Gohl D.M."/>
        </authorList>
    </citation>
    <scope>NUCLEOTIDE SEQUENCE</scope>
    <source>
        <strain evidence="2">Duluth1</strain>
        <tissue evidence="2">Whole animal</tissue>
    </source>
</reference>
<dbReference type="Proteomes" id="UP000828390">
    <property type="component" value="Unassembled WGS sequence"/>
</dbReference>
<evidence type="ECO:0000256" key="1">
    <source>
        <dbReference type="SAM" id="Coils"/>
    </source>
</evidence>